<dbReference type="PANTHER" id="PTHR35497:SF1">
    <property type="entry name" value="ACYL-UDP-N-ACETYLGLUCOSAMINE O-ACYLTRANSFERASE"/>
    <property type="match status" value="1"/>
</dbReference>
<accession>A0AAV6K4I4</accession>
<proteinExistence type="predicted"/>
<dbReference type="PANTHER" id="PTHR35497">
    <property type="entry name" value="ACYL-UDP-N-ACETYLGLUCOSAMINE O-ACYLTRANSFERASE"/>
    <property type="match status" value="1"/>
</dbReference>
<evidence type="ECO:0000256" key="1">
    <source>
        <dbReference type="SAM" id="MobiDB-lite"/>
    </source>
</evidence>
<reference evidence="2" key="1">
    <citation type="submission" date="2020-08" db="EMBL/GenBank/DDBJ databases">
        <title>Plant Genome Project.</title>
        <authorList>
            <person name="Zhang R.-G."/>
        </authorList>
    </citation>
    <scope>NUCLEOTIDE SEQUENCE</scope>
    <source>
        <strain evidence="2">WSP0</strain>
        <tissue evidence="2">Leaf</tissue>
    </source>
</reference>
<evidence type="ECO:0000313" key="2">
    <source>
        <dbReference type="EMBL" id="KAG5547277.1"/>
    </source>
</evidence>
<keyword evidence="3" id="KW-1185">Reference proteome</keyword>
<comment type="caution">
    <text evidence="2">The sequence shown here is derived from an EMBL/GenBank/DDBJ whole genome shotgun (WGS) entry which is preliminary data.</text>
</comment>
<dbReference type="AlphaFoldDB" id="A0AAV6K4I4"/>
<dbReference type="Proteomes" id="UP000823749">
    <property type="component" value="Chromosome 5"/>
</dbReference>
<protein>
    <submittedName>
        <fullName evidence="2">Uncharacterized protein</fullName>
    </submittedName>
</protein>
<feature type="region of interest" description="Disordered" evidence="1">
    <location>
        <begin position="15"/>
        <end position="49"/>
    </location>
</feature>
<name>A0AAV6K4I4_9ERIC</name>
<evidence type="ECO:0000313" key="3">
    <source>
        <dbReference type="Proteomes" id="UP000823749"/>
    </source>
</evidence>
<sequence length="272" mass="30443">MWQPQLATRLQAISSLGNRDRPPPKANNGKQPLHLSLSGELSVTERSDTPTGITIMEEEAVAEMGDPPVGVTARVVGRGRERRIELIGYGFIGVKYKQIRLNYKQADDSVHRILMEWTGLNDDLKMPCVTIGVSKPHVAVVTFPFSYGLGAPMANPDNILDRLRTLLSSITHDERNGVVKAAHKKLKKLGIKENPICGICEHPLLPDRDVGVLVNTVTSDKMKIANGYKYWLKAPESLDNRAISLHILEEPVEDWVKKIILRWIPFYRALEV</sequence>
<gene>
    <name evidence="2" type="ORF">RHGRI_013074</name>
</gene>
<organism evidence="2 3">
    <name type="scientific">Rhododendron griersonianum</name>
    <dbReference type="NCBI Taxonomy" id="479676"/>
    <lineage>
        <taxon>Eukaryota</taxon>
        <taxon>Viridiplantae</taxon>
        <taxon>Streptophyta</taxon>
        <taxon>Embryophyta</taxon>
        <taxon>Tracheophyta</taxon>
        <taxon>Spermatophyta</taxon>
        <taxon>Magnoliopsida</taxon>
        <taxon>eudicotyledons</taxon>
        <taxon>Gunneridae</taxon>
        <taxon>Pentapetalae</taxon>
        <taxon>asterids</taxon>
        <taxon>Ericales</taxon>
        <taxon>Ericaceae</taxon>
        <taxon>Ericoideae</taxon>
        <taxon>Rhodoreae</taxon>
        <taxon>Rhododendron</taxon>
    </lineage>
</organism>
<dbReference type="EMBL" id="JACTNZ010000005">
    <property type="protein sequence ID" value="KAG5547277.1"/>
    <property type="molecule type" value="Genomic_DNA"/>
</dbReference>